<evidence type="ECO:0000313" key="1">
    <source>
        <dbReference type="EMBL" id="KAI0060147.1"/>
    </source>
</evidence>
<reference evidence="1" key="2">
    <citation type="journal article" date="2022" name="New Phytol.">
        <title>Evolutionary transition to the ectomycorrhizal habit in the genomes of a hyperdiverse lineage of mushroom-forming fungi.</title>
        <authorList>
            <person name="Looney B."/>
            <person name="Miyauchi S."/>
            <person name="Morin E."/>
            <person name="Drula E."/>
            <person name="Courty P.E."/>
            <person name="Kohler A."/>
            <person name="Kuo A."/>
            <person name="LaButti K."/>
            <person name="Pangilinan J."/>
            <person name="Lipzen A."/>
            <person name="Riley R."/>
            <person name="Andreopoulos W."/>
            <person name="He G."/>
            <person name="Johnson J."/>
            <person name="Nolan M."/>
            <person name="Tritt A."/>
            <person name="Barry K.W."/>
            <person name="Grigoriev I.V."/>
            <person name="Nagy L.G."/>
            <person name="Hibbett D."/>
            <person name="Henrissat B."/>
            <person name="Matheny P.B."/>
            <person name="Labbe J."/>
            <person name="Martin F.M."/>
        </authorList>
    </citation>
    <scope>NUCLEOTIDE SEQUENCE</scope>
    <source>
        <strain evidence="1">HHB10654</strain>
    </source>
</reference>
<organism evidence="1 2">
    <name type="scientific">Artomyces pyxidatus</name>
    <dbReference type="NCBI Taxonomy" id="48021"/>
    <lineage>
        <taxon>Eukaryota</taxon>
        <taxon>Fungi</taxon>
        <taxon>Dikarya</taxon>
        <taxon>Basidiomycota</taxon>
        <taxon>Agaricomycotina</taxon>
        <taxon>Agaricomycetes</taxon>
        <taxon>Russulales</taxon>
        <taxon>Auriscalpiaceae</taxon>
        <taxon>Artomyces</taxon>
    </lineage>
</organism>
<evidence type="ECO:0000313" key="2">
    <source>
        <dbReference type="Proteomes" id="UP000814140"/>
    </source>
</evidence>
<dbReference type="EMBL" id="MU277221">
    <property type="protein sequence ID" value="KAI0060147.1"/>
    <property type="molecule type" value="Genomic_DNA"/>
</dbReference>
<comment type="caution">
    <text evidence="1">The sequence shown here is derived from an EMBL/GenBank/DDBJ whole genome shotgun (WGS) entry which is preliminary data.</text>
</comment>
<keyword evidence="2" id="KW-1185">Reference proteome</keyword>
<dbReference type="Proteomes" id="UP000814140">
    <property type="component" value="Unassembled WGS sequence"/>
</dbReference>
<name>A0ACB8SVE8_9AGAM</name>
<reference evidence="1" key="1">
    <citation type="submission" date="2021-03" db="EMBL/GenBank/DDBJ databases">
        <authorList>
            <consortium name="DOE Joint Genome Institute"/>
            <person name="Ahrendt S."/>
            <person name="Looney B.P."/>
            <person name="Miyauchi S."/>
            <person name="Morin E."/>
            <person name="Drula E."/>
            <person name="Courty P.E."/>
            <person name="Chicoki N."/>
            <person name="Fauchery L."/>
            <person name="Kohler A."/>
            <person name="Kuo A."/>
            <person name="Labutti K."/>
            <person name="Pangilinan J."/>
            <person name="Lipzen A."/>
            <person name="Riley R."/>
            <person name="Andreopoulos W."/>
            <person name="He G."/>
            <person name="Johnson J."/>
            <person name="Barry K.W."/>
            <person name="Grigoriev I.V."/>
            <person name="Nagy L."/>
            <person name="Hibbett D."/>
            <person name="Henrissat B."/>
            <person name="Matheny P.B."/>
            <person name="Labbe J."/>
            <person name="Martin F."/>
        </authorList>
    </citation>
    <scope>NUCLEOTIDE SEQUENCE</scope>
    <source>
        <strain evidence="1">HHB10654</strain>
    </source>
</reference>
<sequence>MMLGAAIAQLCLLAAVVSGSQVTFAAPKIPWDAPPDPDSADNALFSAVSSLLQRWPNTLYKNGHVIVPATIPIGTPLHHGRITEEVPTVPEWAGFDFEHAYLYCRRGPCYVVSLITTRDLRLAYFDGSSSIKWGNGTLDTQDVLTWGKPLAGRCADESQRIEELCAWGKAFGIDGFLRMSYNFEVMLCDFSAGLEVISVQNYLPKSVPDGEYEDVHEFGDLSQSNARAQTRKQSCPPLPGPSSIGPQPGPPEGWRGSLPEGFTFDFQPLVTGSWRNRSPGETRVHADYSGLVTFYDMALTSLIAPRRGVPRQNHRLLGISANDSARVHAELVEVFGRRTSGSGADWGSVTGVIMERYAGRLDTLRYTLEPAASPNATRQAALVRFQLLTMLVPYMTTDSVPTNVSWTSSIVERCSTPSTSYLPAALLQLTPQERRIHGSVQGTLHEICRKLTLMWADAFDIEAASEERAVTALENWRAHVKELMDWLGWSVWVDCNPACNPDAMCYLSSWPTYMEDDNPQDVTPRCVSSIKPGRPTGW</sequence>
<protein>
    <submittedName>
        <fullName evidence="1">Uncharacterized protein</fullName>
    </submittedName>
</protein>
<gene>
    <name evidence="1" type="ORF">BV25DRAFT_986639</name>
</gene>
<proteinExistence type="predicted"/>
<accession>A0ACB8SVE8</accession>